<dbReference type="RefSeq" id="WP_135695645.1">
    <property type="nucleotide sequence ID" value="NZ_RQHK01000017.1"/>
</dbReference>
<evidence type="ECO:0000313" key="2">
    <source>
        <dbReference type="EMBL" id="TGM72449.1"/>
    </source>
</evidence>
<evidence type="ECO:0000256" key="1">
    <source>
        <dbReference type="SAM" id="SignalP"/>
    </source>
</evidence>
<name>A0ABY2NV75_9LEPT</name>
<reference evidence="3" key="1">
    <citation type="journal article" date="2019" name="PLoS Negl. Trop. Dis.">
        <title>Revisiting the worldwide diversity of Leptospira species in the environment.</title>
        <authorList>
            <person name="Vincent A.T."/>
            <person name="Schiettekatte O."/>
            <person name="Bourhy P."/>
            <person name="Veyrier F.J."/>
            <person name="Picardeau M."/>
        </authorList>
    </citation>
    <scope>NUCLEOTIDE SEQUENCE [LARGE SCALE GENOMIC DNA]</scope>
    <source>
        <strain evidence="3">201601298</strain>
    </source>
</reference>
<dbReference type="EMBL" id="RQHK01000017">
    <property type="protein sequence ID" value="TGM72449.1"/>
    <property type="molecule type" value="Genomic_DNA"/>
</dbReference>
<keyword evidence="3" id="KW-1185">Reference proteome</keyword>
<comment type="caution">
    <text evidence="2">The sequence shown here is derived from an EMBL/GenBank/DDBJ whole genome shotgun (WGS) entry which is preliminary data.</text>
</comment>
<accession>A0ABY2NV75</accession>
<feature type="chain" id="PRO_5045149250" evidence="1">
    <location>
        <begin position="30"/>
        <end position="118"/>
    </location>
</feature>
<feature type="signal peptide" evidence="1">
    <location>
        <begin position="1"/>
        <end position="29"/>
    </location>
</feature>
<sequence>MKLSSKSKKKTFAAAILSILFALWTSHCANLGQPQGLGPTGLLYASYSLGLSERNLPKLPLKKGKSCVKRYGFFFTSGNASIGSAANTSGILEIYRIEKEATNYLSLYSSLCTIVWGI</sequence>
<protein>
    <submittedName>
        <fullName evidence="2">TRL-like family protein</fullName>
    </submittedName>
</protein>
<gene>
    <name evidence="2" type="ORF">EHR01_14425</name>
</gene>
<keyword evidence="1" id="KW-0732">Signal</keyword>
<dbReference type="Proteomes" id="UP000297940">
    <property type="component" value="Unassembled WGS sequence"/>
</dbReference>
<dbReference type="InterPro" id="IPR025113">
    <property type="entry name" value="TRL-like"/>
</dbReference>
<evidence type="ECO:0000313" key="3">
    <source>
        <dbReference type="Proteomes" id="UP000297940"/>
    </source>
</evidence>
<proteinExistence type="predicted"/>
<dbReference type="Pfam" id="PF13146">
    <property type="entry name" value="TRL"/>
    <property type="match status" value="1"/>
</dbReference>
<organism evidence="2 3">
    <name type="scientific">Leptospira mtsangambouensis</name>
    <dbReference type="NCBI Taxonomy" id="2484912"/>
    <lineage>
        <taxon>Bacteria</taxon>
        <taxon>Pseudomonadati</taxon>
        <taxon>Spirochaetota</taxon>
        <taxon>Spirochaetia</taxon>
        <taxon>Leptospirales</taxon>
        <taxon>Leptospiraceae</taxon>
        <taxon>Leptospira</taxon>
    </lineage>
</organism>